<feature type="transmembrane region" description="Helical" evidence="2">
    <location>
        <begin position="27"/>
        <end position="49"/>
    </location>
</feature>
<evidence type="ECO:0000256" key="2">
    <source>
        <dbReference type="SAM" id="Phobius"/>
    </source>
</evidence>
<feature type="compositionally biased region" description="Low complexity" evidence="1">
    <location>
        <begin position="100"/>
        <end position="137"/>
    </location>
</feature>
<sequence>MTPSPGSRPRAEVAPPRESTGKLQRTGYIALAASGLVLATAFGAVAQVMGGTSDSPDAVDRTASQSTGNSGGNGGPELVPGQAIPGQTQIMVDGVAVTGTLPPATTSPTTVVSVGPDGMTTTTVITPTRSSSSNTRPGTPPPGGSDSELPPTTRPTTDAPDPTTPPTTTPPPSTSDPGTTPPDSTTPPDDSSPSDPESTSGTGSSSASS</sequence>
<keyword evidence="2" id="KW-0472">Membrane</keyword>
<dbReference type="OrthoDB" id="3557356at2"/>
<name>A0A318LDY0_9PSEU</name>
<keyword evidence="2" id="KW-1133">Transmembrane helix</keyword>
<accession>A0A318LDY0</accession>
<feature type="compositionally biased region" description="Low complexity" evidence="1">
    <location>
        <begin position="150"/>
        <end position="161"/>
    </location>
</feature>
<evidence type="ECO:0000256" key="1">
    <source>
        <dbReference type="SAM" id="MobiDB-lite"/>
    </source>
</evidence>
<gene>
    <name evidence="3" type="ORF">BA062_28770</name>
</gene>
<evidence type="ECO:0000313" key="4">
    <source>
        <dbReference type="Proteomes" id="UP000247892"/>
    </source>
</evidence>
<dbReference type="EMBL" id="MASU01000013">
    <property type="protein sequence ID" value="PXY24224.1"/>
    <property type="molecule type" value="Genomic_DNA"/>
</dbReference>
<feature type="compositionally biased region" description="Pro residues" evidence="1">
    <location>
        <begin position="162"/>
        <end position="174"/>
    </location>
</feature>
<keyword evidence="4" id="KW-1185">Reference proteome</keyword>
<proteinExistence type="predicted"/>
<comment type="caution">
    <text evidence="3">The sequence shown here is derived from an EMBL/GenBank/DDBJ whole genome shotgun (WGS) entry which is preliminary data.</text>
</comment>
<feature type="region of interest" description="Disordered" evidence="1">
    <location>
        <begin position="1"/>
        <end position="23"/>
    </location>
</feature>
<feature type="compositionally biased region" description="Low complexity" evidence="1">
    <location>
        <begin position="175"/>
        <end position="209"/>
    </location>
</feature>
<organism evidence="3 4">
    <name type="scientific">Prauserella flavalba</name>
    <dbReference type="NCBI Taxonomy" id="1477506"/>
    <lineage>
        <taxon>Bacteria</taxon>
        <taxon>Bacillati</taxon>
        <taxon>Actinomycetota</taxon>
        <taxon>Actinomycetes</taxon>
        <taxon>Pseudonocardiales</taxon>
        <taxon>Pseudonocardiaceae</taxon>
        <taxon>Prauserella</taxon>
    </lineage>
</organism>
<reference evidence="3 4" key="1">
    <citation type="submission" date="2016-07" db="EMBL/GenBank/DDBJ databases">
        <title>Draft genome sequence of Prauserella sp. YIM 121212, isolated from alkaline soil.</title>
        <authorList>
            <person name="Ruckert C."/>
            <person name="Albersmeier A."/>
            <person name="Jiang C.-L."/>
            <person name="Jiang Y."/>
            <person name="Kalinowski J."/>
            <person name="Schneider O."/>
            <person name="Winkler A."/>
            <person name="Zotchev S.B."/>
        </authorList>
    </citation>
    <scope>NUCLEOTIDE SEQUENCE [LARGE SCALE GENOMIC DNA]</scope>
    <source>
        <strain evidence="3 4">YIM 121212</strain>
    </source>
</reference>
<evidence type="ECO:0000313" key="3">
    <source>
        <dbReference type="EMBL" id="PXY24224.1"/>
    </source>
</evidence>
<dbReference type="RefSeq" id="WP_110342265.1">
    <property type="nucleotide sequence ID" value="NZ_MASU01000013.1"/>
</dbReference>
<feature type="region of interest" description="Disordered" evidence="1">
    <location>
        <begin position="50"/>
        <end position="82"/>
    </location>
</feature>
<feature type="region of interest" description="Disordered" evidence="1">
    <location>
        <begin position="100"/>
        <end position="209"/>
    </location>
</feature>
<dbReference type="AlphaFoldDB" id="A0A318LDY0"/>
<protein>
    <submittedName>
        <fullName evidence="3">Uncharacterized protein</fullName>
    </submittedName>
</protein>
<keyword evidence="2" id="KW-0812">Transmembrane</keyword>
<dbReference type="Proteomes" id="UP000247892">
    <property type="component" value="Unassembled WGS sequence"/>
</dbReference>